<dbReference type="Proteomes" id="UP000828390">
    <property type="component" value="Unassembled WGS sequence"/>
</dbReference>
<sequence length="56" mass="6322">MREITCPNLTHFFGICPETGKMCVLTEYCARGNLQVHTDQISQIQNVRVSSAITEH</sequence>
<evidence type="ECO:0000313" key="2">
    <source>
        <dbReference type="EMBL" id="KAH3829513.1"/>
    </source>
</evidence>
<protein>
    <recommendedName>
        <fullName evidence="1">Serine-threonine/tyrosine-protein kinase catalytic domain-containing protein</fullName>
    </recommendedName>
</protein>
<dbReference type="Pfam" id="PF07714">
    <property type="entry name" value="PK_Tyr_Ser-Thr"/>
    <property type="match status" value="1"/>
</dbReference>
<evidence type="ECO:0000259" key="1">
    <source>
        <dbReference type="Pfam" id="PF07714"/>
    </source>
</evidence>
<dbReference type="GO" id="GO:0004672">
    <property type="term" value="F:protein kinase activity"/>
    <property type="evidence" value="ECO:0007669"/>
    <property type="project" value="InterPro"/>
</dbReference>
<organism evidence="2 3">
    <name type="scientific">Dreissena polymorpha</name>
    <name type="common">Zebra mussel</name>
    <name type="synonym">Mytilus polymorpha</name>
    <dbReference type="NCBI Taxonomy" id="45954"/>
    <lineage>
        <taxon>Eukaryota</taxon>
        <taxon>Metazoa</taxon>
        <taxon>Spiralia</taxon>
        <taxon>Lophotrochozoa</taxon>
        <taxon>Mollusca</taxon>
        <taxon>Bivalvia</taxon>
        <taxon>Autobranchia</taxon>
        <taxon>Heteroconchia</taxon>
        <taxon>Euheterodonta</taxon>
        <taxon>Imparidentia</taxon>
        <taxon>Neoheterodontei</taxon>
        <taxon>Myida</taxon>
        <taxon>Dreissenoidea</taxon>
        <taxon>Dreissenidae</taxon>
        <taxon>Dreissena</taxon>
    </lineage>
</organism>
<reference evidence="2" key="2">
    <citation type="submission" date="2020-11" db="EMBL/GenBank/DDBJ databases">
        <authorList>
            <person name="McCartney M.A."/>
            <person name="Auch B."/>
            <person name="Kono T."/>
            <person name="Mallez S."/>
            <person name="Becker A."/>
            <person name="Gohl D.M."/>
            <person name="Silverstein K.A.T."/>
            <person name="Koren S."/>
            <person name="Bechman K.B."/>
            <person name="Herman A."/>
            <person name="Abrahante J.E."/>
            <person name="Garbe J."/>
        </authorList>
    </citation>
    <scope>NUCLEOTIDE SEQUENCE</scope>
    <source>
        <strain evidence="2">Duluth1</strain>
        <tissue evidence="2">Whole animal</tissue>
    </source>
</reference>
<accession>A0A9D4H8Q2</accession>
<dbReference type="Gene3D" id="1.10.510.10">
    <property type="entry name" value="Transferase(Phosphotransferase) domain 1"/>
    <property type="match status" value="1"/>
</dbReference>
<name>A0A9D4H8Q2_DREPO</name>
<dbReference type="AlphaFoldDB" id="A0A9D4H8Q2"/>
<dbReference type="InterPro" id="IPR001245">
    <property type="entry name" value="Ser-Thr/Tyr_kinase_cat_dom"/>
</dbReference>
<keyword evidence="3" id="KW-1185">Reference proteome</keyword>
<proteinExistence type="predicted"/>
<dbReference type="EMBL" id="JAIWYP010000005">
    <property type="protein sequence ID" value="KAH3829513.1"/>
    <property type="molecule type" value="Genomic_DNA"/>
</dbReference>
<dbReference type="InterPro" id="IPR011009">
    <property type="entry name" value="Kinase-like_dom_sf"/>
</dbReference>
<dbReference type="SUPFAM" id="SSF56112">
    <property type="entry name" value="Protein kinase-like (PK-like)"/>
    <property type="match status" value="1"/>
</dbReference>
<reference evidence="2" key="1">
    <citation type="journal article" date="2019" name="bioRxiv">
        <title>The Genome of the Zebra Mussel, Dreissena polymorpha: A Resource for Invasive Species Research.</title>
        <authorList>
            <person name="McCartney M.A."/>
            <person name="Auch B."/>
            <person name="Kono T."/>
            <person name="Mallez S."/>
            <person name="Zhang Y."/>
            <person name="Obille A."/>
            <person name="Becker A."/>
            <person name="Abrahante J.E."/>
            <person name="Garbe J."/>
            <person name="Badalamenti J.P."/>
            <person name="Herman A."/>
            <person name="Mangelson H."/>
            <person name="Liachko I."/>
            <person name="Sullivan S."/>
            <person name="Sone E.D."/>
            <person name="Koren S."/>
            <person name="Silverstein K.A.T."/>
            <person name="Beckman K.B."/>
            <person name="Gohl D.M."/>
        </authorList>
    </citation>
    <scope>NUCLEOTIDE SEQUENCE</scope>
    <source>
        <strain evidence="2">Duluth1</strain>
        <tissue evidence="2">Whole animal</tissue>
    </source>
</reference>
<comment type="caution">
    <text evidence="2">The sequence shown here is derived from an EMBL/GenBank/DDBJ whole genome shotgun (WGS) entry which is preliminary data.</text>
</comment>
<feature type="domain" description="Serine-threonine/tyrosine-protein kinase catalytic" evidence="1">
    <location>
        <begin position="1"/>
        <end position="39"/>
    </location>
</feature>
<gene>
    <name evidence="2" type="ORF">DPMN_131509</name>
</gene>
<evidence type="ECO:0000313" key="3">
    <source>
        <dbReference type="Proteomes" id="UP000828390"/>
    </source>
</evidence>